<keyword evidence="7" id="KW-0732">Signal</keyword>
<keyword evidence="6" id="KW-0472">Membrane</keyword>
<sequence>MRILCASLLVLFGLSVPAAFGQTTSISGIVYAPNGKQPLPNVLVYVPTTAVDAFTPGVSCPVPGTPPSGTPLVGTTTATDGSFSLGGVPIDPAVPLVIQSGRWRRQVTIATAAGVNTVVDPNLSRFPRNQTEGDIPKFAVATGSQDQVECVLRKVGVDDAEFTNMGGTGRINLFSGSGSPGARIDSATPSQVNLMTDSTVLNQYDVLMLPCQGNQYIQPAGSLANFVSFANAGGRVYSSHYSYVWMYNNAPFNSVVNWKVTQPDPGTTGTATVDTSFSQGQILSNWLQLVGATTTLGQIQLSVLKHDLNGVVAPTQSWLTLNNTALNNPVMQFVFNTPVTTTTNQCGRVLFNEYHVEQPTTSPINVAFPSECPSATTDLTPQEKLLEFSLFELTSDGSAATLTPTSQDFGSEPVGFTTAAKPFVWTNNSTFPAAVTIQAASGDFSVVSPACGTVASGASCTINVVFTPTALGARTGTLSVGSGTTTLTASLTGTGVPALALSPTPTPSSSTTSTSLDFGSVDVGATGARTLFLTNSASGGLPFPQLTLTGPYSVSSNCTSIVPANGSCTLTVTFHPTTTGASPGSITISSAAAVGPTATAALTGNGVDFTFVVTPASGNIIAGYPVTLSSLTSPIAGFANPVTLSCVTNAPATTCTPKSATILPSAPITTEIDLATTSQYTVIGYSGLGGNWLLGALAIGTGSLLWFRRRSASTLARATLVALLLAVASLSVTGCSGKLPAENSSYTKPGSYSFTITATDGFLVHTATYNLTVTSK</sequence>
<evidence type="ECO:0000256" key="5">
    <source>
        <dbReference type="ARBA" id="ARBA00023273"/>
    </source>
</evidence>
<keyword evidence="6" id="KW-1133">Transmembrane helix</keyword>
<keyword evidence="6" id="KW-0812">Transmembrane</keyword>
<reference evidence="10" key="1">
    <citation type="submission" date="2011-01" db="EMBL/GenBank/DDBJ databases">
        <title>Complete sequence of chromosome of Acidobacterium sp. MP5ACTX9.</title>
        <authorList>
            <consortium name="US DOE Joint Genome Institute"/>
            <person name="Lucas S."/>
            <person name="Copeland A."/>
            <person name="Lapidus A."/>
            <person name="Cheng J.-F."/>
            <person name="Goodwin L."/>
            <person name="Pitluck S."/>
            <person name="Teshima H."/>
            <person name="Detter J.C."/>
            <person name="Han C."/>
            <person name="Tapia R."/>
            <person name="Land M."/>
            <person name="Hauser L."/>
            <person name="Kyrpides N."/>
            <person name="Ivanova N."/>
            <person name="Ovchinnikova G."/>
            <person name="Pagani I."/>
            <person name="Rawat S.R."/>
            <person name="Mannisto M."/>
            <person name="Haggblom M.M."/>
            <person name="Woyke T."/>
        </authorList>
    </citation>
    <scope>NUCLEOTIDE SEQUENCE [LARGE SCALE GENOMIC DNA]</scope>
    <source>
        <strain evidence="10">MP5ACTX9</strain>
    </source>
</reference>
<feature type="domain" description="HYDIN/VesB/CFA65-like Ig-like" evidence="8">
    <location>
        <begin position="513"/>
        <end position="604"/>
    </location>
</feature>
<gene>
    <name evidence="9" type="ordered locus">AciX9_3750</name>
</gene>
<keyword evidence="10" id="KW-1185">Reference proteome</keyword>
<organism evidence="10">
    <name type="scientific">Granulicella tundricola (strain ATCC BAA-1859 / DSM 23138 / MP5ACTX9)</name>
    <dbReference type="NCBI Taxonomy" id="1198114"/>
    <lineage>
        <taxon>Bacteria</taxon>
        <taxon>Pseudomonadati</taxon>
        <taxon>Acidobacteriota</taxon>
        <taxon>Terriglobia</taxon>
        <taxon>Terriglobales</taxon>
        <taxon>Acidobacteriaceae</taxon>
        <taxon>Granulicella</taxon>
    </lineage>
</organism>
<evidence type="ECO:0000259" key="8">
    <source>
        <dbReference type="Pfam" id="PF22544"/>
    </source>
</evidence>
<dbReference type="AlphaFoldDB" id="E8WVZ1"/>
<evidence type="ECO:0000256" key="3">
    <source>
        <dbReference type="ARBA" id="ARBA00022490"/>
    </source>
</evidence>
<dbReference type="Pfam" id="PF22544">
    <property type="entry name" value="HYDIN_VesB_CFA65-like_Ig"/>
    <property type="match status" value="2"/>
</dbReference>
<dbReference type="Proteomes" id="UP000000343">
    <property type="component" value="Chromosome"/>
</dbReference>
<keyword evidence="4" id="KW-0969">Cilium</keyword>
<evidence type="ECO:0000256" key="6">
    <source>
        <dbReference type="SAM" id="Phobius"/>
    </source>
</evidence>
<evidence type="ECO:0000256" key="4">
    <source>
        <dbReference type="ARBA" id="ARBA00023069"/>
    </source>
</evidence>
<feature type="transmembrane region" description="Helical" evidence="6">
    <location>
        <begin position="714"/>
        <end position="734"/>
    </location>
</feature>
<feature type="signal peptide" evidence="7">
    <location>
        <begin position="1"/>
        <end position="21"/>
    </location>
</feature>
<dbReference type="PaxDb" id="1198114-AciX9_3750"/>
<feature type="domain" description="HYDIN/VesB/CFA65-like Ig-like" evidence="8">
    <location>
        <begin position="402"/>
        <end position="483"/>
    </location>
</feature>
<evidence type="ECO:0000313" key="10">
    <source>
        <dbReference type="Proteomes" id="UP000000343"/>
    </source>
</evidence>
<evidence type="ECO:0000256" key="1">
    <source>
        <dbReference type="ARBA" id="ARBA00004138"/>
    </source>
</evidence>
<dbReference type="Gene3D" id="2.60.40.10">
    <property type="entry name" value="Immunoglobulins"/>
    <property type="match status" value="2"/>
</dbReference>
<dbReference type="NCBIfam" id="NF012200">
    <property type="entry name" value="choice_anch_D"/>
    <property type="match status" value="2"/>
</dbReference>
<evidence type="ECO:0000313" key="9">
    <source>
        <dbReference type="EMBL" id="ADW70750.1"/>
    </source>
</evidence>
<feature type="chain" id="PRO_5003233907" description="HYDIN/VesB/CFA65-like Ig-like domain-containing protein" evidence="7">
    <location>
        <begin position="22"/>
        <end position="776"/>
    </location>
</feature>
<dbReference type="eggNOG" id="COG2374">
    <property type="taxonomic scope" value="Bacteria"/>
</dbReference>
<dbReference type="GO" id="GO:0005737">
    <property type="term" value="C:cytoplasm"/>
    <property type="evidence" value="ECO:0007669"/>
    <property type="project" value="UniProtKB-SubCell"/>
</dbReference>
<dbReference type="KEGG" id="acm:AciX9_3750"/>
<proteinExistence type="predicted"/>
<protein>
    <recommendedName>
        <fullName evidence="8">HYDIN/VesB/CFA65-like Ig-like domain-containing protein</fullName>
    </recommendedName>
</protein>
<keyword evidence="3" id="KW-0963">Cytoplasm</keyword>
<comment type="subcellular location">
    <subcellularLocation>
        <location evidence="1">Cell projection</location>
        <location evidence="1">Cilium</location>
    </subcellularLocation>
    <subcellularLocation>
        <location evidence="2">Cytoplasm</location>
    </subcellularLocation>
</comment>
<feature type="transmembrane region" description="Helical" evidence="6">
    <location>
        <begin position="682"/>
        <end position="707"/>
    </location>
</feature>
<accession>E8WVZ1</accession>
<evidence type="ECO:0000256" key="7">
    <source>
        <dbReference type="SAM" id="SignalP"/>
    </source>
</evidence>
<dbReference type="HOGENOM" id="CLU_407630_0_0_0"/>
<name>E8WVZ1_GRATM</name>
<evidence type="ECO:0000256" key="2">
    <source>
        <dbReference type="ARBA" id="ARBA00004496"/>
    </source>
</evidence>
<keyword evidence="5" id="KW-0966">Cell projection</keyword>
<dbReference type="InterPro" id="IPR053879">
    <property type="entry name" value="HYDIN_VesB_CFA65-like_Ig"/>
</dbReference>
<dbReference type="InterPro" id="IPR013783">
    <property type="entry name" value="Ig-like_fold"/>
</dbReference>
<dbReference type="STRING" id="1198114.AciX9_3750"/>
<dbReference type="EMBL" id="CP002480">
    <property type="protein sequence ID" value="ADW70750.1"/>
    <property type="molecule type" value="Genomic_DNA"/>
</dbReference>